<evidence type="ECO:0000313" key="2">
    <source>
        <dbReference type="EMBL" id="KAJ8554396.1"/>
    </source>
</evidence>
<name>A0A9Q1MCE4_9SOLA</name>
<dbReference type="EMBL" id="JAJAGQ010000009">
    <property type="protein sequence ID" value="KAJ8554396.1"/>
    <property type="molecule type" value="Genomic_DNA"/>
</dbReference>
<sequence length="222" mass="24881">MHQKYVTTQWRGHHLQHLTDFDDSLDEGVDKQECILSVMSGSNFSLHIDDSQSISVGRPKLNQGDLKSCDGPKTRQSKKVDKAMSVESQDLPCESIPGTTPDTIPATPDDTDDTKVKNVFPIEDGRLLLYLEGLAFEHVTEPSLSERSDGFFCTQEPKVDMGQSSRGDVESSNVDMKKLDSFWIHVDSKFAEILQAIVDMNKKVDEKCGSPVLFLFFLFFSL</sequence>
<accession>A0A9Q1MCE4</accession>
<reference evidence="3" key="1">
    <citation type="journal article" date="2023" name="Proc. Natl. Acad. Sci. U.S.A.">
        <title>Genomic and structural basis for evolution of tropane alkaloid biosynthesis.</title>
        <authorList>
            <person name="Wanga Y.-J."/>
            <person name="Taina T."/>
            <person name="Yua J.-Y."/>
            <person name="Lia J."/>
            <person name="Xua B."/>
            <person name="Chenc J."/>
            <person name="D'Auriad J.C."/>
            <person name="Huanga J.-P."/>
            <person name="Huanga S.-X."/>
        </authorList>
    </citation>
    <scope>NUCLEOTIDE SEQUENCE [LARGE SCALE GENOMIC DNA]</scope>
    <source>
        <strain evidence="3">cv. KIB-2019</strain>
    </source>
</reference>
<keyword evidence="3" id="KW-1185">Reference proteome</keyword>
<feature type="region of interest" description="Disordered" evidence="1">
    <location>
        <begin position="55"/>
        <end position="116"/>
    </location>
</feature>
<feature type="compositionally biased region" description="Low complexity" evidence="1">
    <location>
        <begin position="97"/>
        <end position="108"/>
    </location>
</feature>
<dbReference type="Proteomes" id="UP001152561">
    <property type="component" value="Unassembled WGS sequence"/>
</dbReference>
<organism evidence="2 3">
    <name type="scientific">Anisodus acutangulus</name>
    <dbReference type="NCBI Taxonomy" id="402998"/>
    <lineage>
        <taxon>Eukaryota</taxon>
        <taxon>Viridiplantae</taxon>
        <taxon>Streptophyta</taxon>
        <taxon>Embryophyta</taxon>
        <taxon>Tracheophyta</taxon>
        <taxon>Spermatophyta</taxon>
        <taxon>Magnoliopsida</taxon>
        <taxon>eudicotyledons</taxon>
        <taxon>Gunneridae</taxon>
        <taxon>Pentapetalae</taxon>
        <taxon>asterids</taxon>
        <taxon>lamiids</taxon>
        <taxon>Solanales</taxon>
        <taxon>Solanaceae</taxon>
        <taxon>Solanoideae</taxon>
        <taxon>Hyoscyameae</taxon>
        <taxon>Anisodus</taxon>
    </lineage>
</organism>
<gene>
    <name evidence="2" type="ORF">K7X08_025074</name>
</gene>
<comment type="caution">
    <text evidence="2">The sequence shown here is derived from an EMBL/GenBank/DDBJ whole genome shotgun (WGS) entry which is preliminary data.</text>
</comment>
<feature type="compositionally biased region" description="Basic and acidic residues" evidence="1">
    <location>
        <begin position="67"/>
        <end position="84"/>
    </location>
</feature>
<protein>
    <submittedName>
        <fullName evidence="2">Uncharacterized protein</fullName>
    </submittedName>
</protein>
<dbReference type="AlphaFoldDB" id="A0A9Q1MCE4"/>
<evidence type="ECO:0000313" key="3">
    <source>
        <dbReference type="Proteomes" id="UP001152561"/>
    </source>
</evidence>
<proteinExistence type="predicted"/>
<evidence type="ECO:0000256" key="1">
    <source>
        <dbReference type="SAM" id="MobiDB-lite"/>
    </source>
</evidence>